<dbReference type="RefSeq" id="WP_208313821.1">
    <property type="nucleotide sequence ID" value="NZ_JAELYA010000004.1"/>
</dbReference>
<feature type="chain" id="PRO_5046425017" evidence="2">
    <location>
        <begin position="27"/>
        <end position="349"/>
    </location>
</feature>
<keyword evidence="4" id="KW-1185">Reference proteome</keyword>
<evidence type="ECO:0000256" key="2">
    <source>
        <dbReference type="SAM" id="SignalP"/>
    </source>
</evidence>
<proteinExistence type="predicted"/>
<dbReference type="PANTHER" id="PTHR30222:SF2">
    <property type="entry name" value="ABC TRANSPORTER SUBSTRATE-BINDING PROTEIN"/>
    <property type="match status" value="1"/>
</dbReference>
<evidence type="ECO:0000313" key="4">
    <source>
        <dbReference type="Proteomes" id="UP000669060"/>
    </source>
</evidence>
<gene>
    <name evidence="3" type="ORF">JFY56_11485</name>
</gene>
<evidence type="ECO:0000256" key="1">
    <source>
        <dbReference type="ARBA" id="ARBA00022729"/>
    </source>
</evidence>
<feature type="signal peptide" evidence="2">
    <location>
        <begin position="1"/>
        <end position="26"/>
    </location>
</feature>
<dbReference type="Proteomes" id="UP000669060">
    <property type="component" value="Unassembled WGS sequence"/>
</dbReference>
<sequence>MIKILKLTALSSGLATALAAASPAFAADLTVISFGGANKDAQVQAFYNPWQQSSGNRLVSGEYNGEMAKIKAMVSTGSVAWNVVEVEGAELARGCDEGMFEEIDPAQIGLKDEDFVPGAIQPCGVGFLVYSTVLAYNRNKLASAPTGWSDFWDVEKFPGKRGLRKLAKSTLEFALLADGVKHEELYQVLATQAGQDRAFAKLDQIKPYIQWWEAGAQPPQFLAAGDVVMSSVYNGRLSAQQREQYGLDIVWNGGIYEFDSWAIPKGAPQQDLTRQFISYTLEPAQQKGFAQRIDYGAANLKGMDLLDEKRVAQLPTAPQNIAQQIPVDVAFWTDHGEQLEQRFNAWAAR</sequence>
<accession>A0ABS3TQA4</accession>
<dbReference type="Pfam" id="PF13416">
    <property type="entry name" value="SBP_bac_8"/>
    <property type="match status" value="1"/>
</dbReference>
<dbReference type="SUPFAM" id="SSF53850">
    <property type="entry name" value="Periplasmic binding protein-like II"/>
    <property type="match status" value="1"/>
</dbReference>
<dbReference type="PANTHER" id="PTHR30222">
    <property type="entry name" value="SPERMIDINE/PUTRESCINE-BINDING PERIPLASMIC PROTEIN"/>
    <property type="match status" value="1"/>
</dbReference>
<dbReference type="Gene3D" id="3.40.190.10">
    <property type="entry name" value="Periplasmic binding protein-like II"/>
    <property type="match status" value="2"/>
</dbReference>
<keyword evidence="1 2" id="KW-0732">Signal</keyword>
<protein>
    <submittedName>
        <fullName evidence="3">ABC transporter substrate-binding protein</fullName>
    </submittedName>
</protein>
<evidence type="ECO:0000313" key="3">
    <source>
        <dbReference type="EMBL" id="MBO3275846.1"/>
    </source>
</evidence>
<organism evidence="3 4">
    <name type="scientific">Pseudomonas schmalbachii</name>
    <dbReference type="NCBI Taxonomy" id="2816993"/>
    <lineage>
        <taxon>Bacteria</taxon>
        <taxon>Pseudomonadati</taxon>
        <taxon>Pseudomonadota</taxon>
        <taxon>Gammaproteobacteria</taxon>
        <taxon>Pseudomonadales</taxon>
        <taxon>Pseudomonadaceae</taxon>
        <taxon>Pseudomonas</taxon>
    </lineage>
</organism>
<dbReference type="CDD" id="cd13589">
    <property type="entry name" value="PBP2_polyamine_RpCGA009"/>
    <property type="match status" value="1"/>
</dbReference>
<name>A0ABS3TQA4_9PSED</name>
<reference evidence="3 4" key="1">
    <citation type="submission" date="2020-12" db="EMBL/GenBank/DDBJ databases">
        <title>Pseudomonas schmalbachii sp. nov. isolated from millipede gut.</title>
        <authorList>
            <person name="Shelomi M."/>
        </authorList>
    </citation>
    <scope>NUCLEOTIDE SEQUENCE [LARGE SCALE GENOMIC DNA]</scope>
    <source>
        <strain evidence="3 4">Milli4</strain>
    </source>
</reference>
<dbReference type="EMBL" id="JAELYA010000004">
    <property type="protein sequence ID" value="MBO3275846.1"/>
    <property type="molecule type" value="Genomic_DNA"/>
</dbReference>
<dbReference type="InterPro" id="IPR006059">
    <property type="entry name" value="SBP"/>
</dbReference>
<comment type="caution">
    <text evidence="3">The sequence shown here is derived from an EMBL/GenBank/DDBJ whole genome shotgun (WGS) entry which is preliminary data.</text>
</comment>